<organism evidence="2 3">
    <name type="scientific">Roseovarius litorisediminis</name>
    <dbReference type="NCBI Taxonomy" id="1312363"/>
    <lineage>
        <taxon>Bacteria</taxon>
        <taxon>Pseudomonadati</taxon>
        <taxon>Pseudomonadota</taxon>
        <taxon>Alphaproteobacteria</taxon>
        <taxon>Rhodobacterales</taxon>
        <taxon>Roseobacteraceae</taxon>
        <taxon>Roseovarius</taxon>
    </lineage>
</organism>
<reference evidence="2 3" key="1">
    <citation type="submission" date="2017-03" db="EMBL/GenBank/DDBJ databases">
        <authorList>
            <person name="Afonso C.L."/>
            <person name="Miller P.J."/>
            <person name="Scott M.A."/>
            <person name="Spackman E."/>
            <person name="Goraichik I."/>
            <person name="Dimitrov K.M."/>
            <person name="Suarez D.L."/>
            <person name="Swayne D.E."/>
        </authorList>
    </citation>
    <scope>NUCLEOTIDE SEQUENCE [LARGE SCALE GENOMIC DNA]</scope>
    <source>
        <strain evidence="2 3">CECT 8287</strain>
    </source>
</reference>
<name>A0A1Y5RCG2_9RHOB</name>
<sequence>MKHVLVLFTLLVPQMAPAQSNTAEEGLAAWDRIYQVTSSPRCANCHVGDNNIPMWSGPSYGSTRPHGMYIDAGPSRIGAEFIPCSTCHVSSDRPNLTPHSAPHIAGLWHLAPVEAEWFGKSSNDICTQLRDLERNGGRTAEDLVDHAAEDAIVAWGWTPGGTRVPAPFSQAEHVTDMRIWGAAGQPCPGD</sequence>
<protein>
    <submittedName>
        <fullName evidence="2">Uncharacterized protein</fullName>
    </submittedName>
</protein>
<accession>A0A1Y5RCG2</accession>
<feature type="signal peptide" evidence="1">
    <location>
        <begin position="1"/>
        <end position="18"/>
    </location>
</feature>
<dbReference type="InterPro" id="IPR036280">
    <property type="entry name" value="Multihaem_cyt_sf"/>
</dbReference>
<dbReference type="AlphaFoldDB" id="A0A1Y5RCG2"/>
<proteinExistence type="predicted"/>
<dbReference type="EMBL" id="FWFL01000001">
    <property type="protein sequence ID" value="SLN12991.1"/>
    <property type="molecule type" value="Genomic_DNA"/>
</dbReference>
<dbReference type="SUPFAM" id="SSF48695">
    <property type="entry name" value="Multiheme cytochromes"/>
    <property type="match status" value="1"/>
</dbReference>
<dbReference type="RefSeq" id="WP_085890730.1">
    <property type="nucleotide sequence ID" value="NZ_FWFL01000001.1"/>
</dbReference>
<evidence type="ECO:0000256" key="1">
    <source>
        <dbReference type="SAM" id="SignalP"/>
    </source>
</evidence>
<keyword evidence="3" id="KW-1185">Reference proteome</keyword>
<keyword evidence="1" id="KW-0732">Signal</keyword>
<evidence type="ECO:0000313" key="3">
    <source>
        <dbReference type="Proteomes" id="UP000193827"/>
    </source>
</evidence>
<dbReference type="Proteomes" id="UP000193827">
    <property type="component" value="Unassembled WGS sequence"/>
</dbReference>
<feature type="chain" id="PRO_5012915594" evidence="1">
    <location>
        <begin position="19"/>
        <end position="190"/>
    </location>
</feature>
<gene>
    <name evidence="2" type="ORF">PEL8287_00470</name>
</gene>
<dbReference type="OrthoDB" id="656942at2"/>
<evidence type="ECO:0000313" key="2">
    <source>
        <dbReference type="EMBL" id="SLN12991.1"/>
    </source>
</evidence>